<protein>
    <submittedName>
        <fullName evidence="2">Tyrosine-protein kinase</fullName>
    </submittedName>
</protein>
<organism evidence="1 2">
    <name type="scientific">Panagrolaimus sp. JU765</name>
    <dbReference type="NCBI Taxonomy" id="591449"/>
    <lineage>
        <taxon>Eukaryota</taxon>
        <taxon>Metazoa</taxon>
        <taxon>Ecdysozoa</taxon>
        <taxon>Nematoda</taxon>
        <taxon>Chromadorea</taxon>
        <taxon>Rhabditida</taxon>
        <taxon>Tylenchina</taxon>
        <taxon>Panagrolaimomorpha</taxon>
        <taxon>Panagrolaimoidea</taxon>
        <taxon>Panagrolaimidae</taxon>
        <taxon>Panagrolaimus</taxon>
    </lineage>
</organism>
<dbReference type="WBParaSite" id="JU765_v2.g9661.t1">
    <property type="protein sequence ID" value="JU765_v2.g9661.t1"/>
    <property type="gene ID" value="JU765_v2.g9661"/>
</dbReference>
<accession>A0AC34RT72</accession>
<name>A0AC34RT72_9BILA</name>
<proteinExistence type="predicted"/>
<sequence>MEAQVKNEPYYHGLLPREDMKMMLRSKGDFVIRLSEPKAGDSRQLIVSIMVHEEQEEHGIKHFVVRKVNEKVMIEKYGFNTVPEMIKFHMDRRESLTHRDQDAILKTPVPRQGWELCHDDVTPTKKLGEGAYGEVHMGKLKLKTGIIVNVAIKMAKLESLTKEQIKEVMREARLMRNFDHPNVVKFYGVAAGQEPLMVIMELVDCGALDSYLQKTPVEPEIKLRMCTQAAFGLDYLHQKNCIHRDIAARNCLYGSEQVKISDFGLTREGPVYQMNPHRRVPIRWLSPEVLKTALYSFKSDVWAFGIMTWEIYSNGIEPYPGMMVVEVNKAVREGYRMERPDSCPFEVWGYLMSNCWAESPNDRQTMPEVVKKFEQMSGLVHPNPPPPVDMQTAVTNRSKKSKSLKKKK</sequence>
<reference evidence="2" key="1">
    <citation type="submission" date="2022-11" db="UniProtKB">
        <authorList>
            <consortium name="WormBaseParasite"/>
        </authorList>
    </citation>
    <scope>IDENTIFICATION</scope>
</reference>
<evidence type="ECO:0000313" key="2">
    <source>
        <dbReference type="WBParaSite" id="JU765_v2.g9661.t1"/>
    </source>
</evidence>
<dbReference type="Proteomes" id="UP000887576">
    <property type="component" value="Unplaced"/>
</dbReference>
<evidence type="ECO:0000313" key="1">
    <source>
        <dbReference type="Proteomes" id="UP000887576"/>
    </source>
</evidence>